<dbReference type="GO" id="GO:0008784">
    <property type="term" value="F:alanine racemase activity"/>
    <property type="evidence" value="ECO:0007669"/>
    <property type="project" value="UniProtKB-EC"/>
</dbReference>
<evidence type="ECO:0000256" key="2">
    <source>
        <dbReference type="ARBA" id="ARBA00022898"/>
    </source>
</evidence>
<evidence type="ECO:0000313" key="6">
    <source>
        <dbReference type="Proteomes" id="UP000701702"/>
    </source>
</evidence>
<dbReference type="PANTHER" id="PTHR30511">
    <property type="entry name" value="ALANINE RACEMASE"/>
    <property type="match status" value="1"/>
</dbReference>
<name>A0ABM8Y0K5_9BURK</name>
<evidence type="ECO:0000256" key="3">
    <source>
        <dbReference type="ARBA" id="ARBA00023235"/>
    </source>
</evidence>
<sequence length="109" mass="11550">MKEVLFNPKPINAGALLTIDLSAICANWRALKARVGSAECAAVIKADAYGLGAVKIAPALYGAGCRQFFVAHLTEAIDLRPALPSDAAIYVLHCQSTQVKPPIKTQFSP</sequence>
<proteinExistence type="predicted"/>
<dbReference type="InterPro" id="IPR029066">
    <property type="entry name" value="PLP-binding_barrel"/>
</dbReference>
<dbReference type="InterPro" id="IPR001608">
    <property type="entry name" value="Ala_racemase_N"/>
</dbReference>
<dbReference type="Proteomes" id="UP000701702">
    <property type="component" value="Unassembled WGS sequence"/>
</dbReference>
<keyword evidence="2" id="KW-0663">Pyridoxal phosphate</keyword>
<dbReference type="RefSeq" id="WP_224009461.1">
    <property type="nucleotide sequence ID" value="NZ_CAJZAF010000048.1"/>
</dbReference>
<accession>A0ABM8Y0K5</accession>
<comment type="caution">
    <text evidence="5">The sequence shown here is derived from an EMBL/GenBank/DDBJ whole genome shotgun (WGS) entry which is preliminary data.</text>
</comment>
<dbReference type="PANTHER" id="PTHR30511:SF0">
    <property type="entry name" value="ALANINE RACEMASE, CATABOLIC-RELATED"/>
    <property type="match status" value="1"/>
</dbReference>
<dbReference type="EC" id="5.1.1.1" evidence="5"/>
<dbReference type="Gene3D" id="3.20.20.10">
    <property type="entry name" value="Alanine racemase"/>
    <property type="match status" value="1"/>
</dbReference>
<keyword evidence="3 5" id="KW-0413">Isomerase</keyword>
<comment type="cofactor">
    <cofactor evidence="1">
        <name>pyridoxal 5'-phosphate</name>
        <dbReference type="ChEBI" id="CHEBI:597326"/>
    </cofactor>
</comment>
<evidence type="ECO:0000313" key="5">
    <source>
        <dbReference type="EMBL" id="CAG9186201.1"/>
    </source>
</evidence>
<keyword evidence="6" id="KW-1185">Reference proteome</keyword>
<protein>
    <submittedName>
        <fullName evidence="5">Alanine racemase</fullName>
        <ecNumber evidence="5">5.1.1.1</ecNumber>
    </submittedName>
</protein>
<dbReference type="EMBL" id="CAJZAF010000048">
    <property type="protein sequence ID" value="CAG9186201.1"/>
    <property type="molecule type" value="Genomic_DNA"/>
</dbReference>
<evidence type="ECO:0000256" key="1">
    <source>
        <dbReference type="ARBA" id="ARBA00001933"/>
    </source>
</evidence>
<dbReference type="Pfam" id="PF01168">
    <property type="entry name" value="Ala_racemase_N"/>
    <property type="match status" value="1"/>
</dbReference>
<organism evidence="5 6">
    <name type="scientific">Cupriavidus pinatubonensis</name>
    <dbReference type="NCBI Taxonomy" id="248026"/>
    <lineage>
        <taxon>Bacteria</taxon>
        <taxon>Pseudomonadati</taxon>
        <taxon>Pseudomonadota</taxon>
        <taxon>Betaproteobacteria</taxon>
        <taxon>Burkholderiales</taxon>
        <taxon>Burkholderiaceae</taxon>
        <taxon>Cupriavidus</taxon>
    </lineage>
</organism>
<dbReference type="InterPro" id="IPR020622">
    <property type="entry name" value="Ala_racemase_pyridoxalP-BS"/>
</dbReference>
<dbReference type="SUPFAM" id="SSF51419">
    <property type="entry name" value="PLP-binding barrel"/>
    <property type="match status" value="1"/>
</dbReference>
<dbReference type="PROSITE" id="PS00395">
    <property type="entry name" value="ALANINE_RACEMASE"/>
    <property type="match status" value="1"/>
</dbReference>
<reference evidence="5 6" key="1">
    <citation type="submission" date="2021-08" db="EMBL/GenBank/DDBJ databases">
        <authorList>
            <person name="Peeters C."/>
        </authorList>
    </citation>
    <scope>NUCLEOTIDE SEQUENCE [LARGE SCALE GENOMIC DNA]</scope>
    <source>
        <strain evidence="5 6">LMG 23994</strain>
    </source>
</reference>
<feature type="domain" description="Alanine racemase N-terminal" evidence="4">
    <location>
        <begin position="19"/>
        <end position="100"/>
    </location>
</feature>
<gene>
    <name evidence="5" type="ORF">LMG23994_06111</name>
</gene>
<evidence type="ECO:0000259" key="4">
    <source>
        <dbReference type="Pfam" id="PF01168"/>
    </source>
</evidence>
<dbReference type="InterPro" id="IPR000821">
    <property type="entry name" value="Ala_racemase"/>
</dbReference>